<protein>
    <submittedName>
        <fullName evidence="2">Glycosyltransferase</fullName>
    </submittedName>
</protein>
<dbReference type="InterPro" id="IPR029044">
    <property type="entry name" value="Nucleotide-diphossugar_trans"/>
</dbReference>
<dbReference type="GO" id="GO:0016740">
    <property type="term" value="F:transferase activity"/>
    <property type="evidence" value="ECO:0007669"/>
    <property type="project" value="UniProtKB-KW"/>
</dbReference>
<dbReference type="InterPro" id="IPR001173">
    <property type="entry name" value="Glyco_trans_2-like"/>
</dbReference>
<dbReference type="OrthoDB" id="9771846at2"/>
<dbReference type="SUPFAM" id="SSF53448">
    <property type="entry name" value="Nucleotide-diphospho-sugar transferases"/>
    <property type="match status" value="1"/>
</dbReference>
<comment type="caution">
    <text evidence="2">The sequence shown here is derived from an EMBL/GenBank/DDBJ whole genome shotgun (WGS) entry which is preliminary data.</text>
</comment>
<dbReference type="Proteomes" id="UP000321938">
    <property type="component" value="Unassembled WGS sequence"/>
</dbReference>
<name>A0A5C7BD57_9FLAO</name>
<organism evidence="2 3">
    <name type="scientific">Psychroserpens burtonensis</name>
    <dbReference type="NCBI Taxonomy" id="49278"/>
    <lineage>
        <taxon>Bacteria</taxon>
        <taxon>Pseudomonadati</taxon>
        <taxon>Bacteroidota</taxon>
        <taxon>Flavobacteriia</taxon>
        <taxon>Flavobacteriales</taxon>
        <taxon>Flavobacteriaceae</taxon>
        <taxon>Psychroserpens</taxon>
    </lineage>
</organism>
<feature type="domain" description="Glycosyltransferase 2-like" evidence="1">
    <location>
        <begin position="4"/>
        <end position="180"/>
    </location>
</feature>
<evidence type="ECO:0000313" key="3">
    <source>
        <dbReference type="Proteomes" id="UP000321938"/>
    </source>
</evidence>
<dbReference type="Gene3D" id="3.90.550.10">
    <property type="entry name" value="Spore Coat Polysaccharide Biosynthesis Protein SpsA, Chain A"/>
    <property type="match status" value="1"/>
</dbReference>
<dbReference type="RefSeq" id="WP_028872783.1">
    <property type="nucleotide sequence ID" value="NZ_VOSB01000022.1"/>
</dbReference>
<accession>A0A5C7BD57</accession>
<dbReference type="AlphaFoldDB" id="A0A5C7BD57"/>
<reference evidence="2 3" key="1">
    <citation type="submission" date="2019-08" db="EMBL/GenBank/DDBJ databases">
        <title>Genome of Psychroserpens burtonensis ACAM 167.</title>
        <authorList>
            <person name="Bowman J.P."/>
        </authorList>
    </citation>
    <scope>NUCLEOTIDE SEQUENCE [LARGE SCALE GENOMIC DNA]</scope>
    <source>
        <strain evidence="2 3">ACAM 167</strain>
    </source>
</reference>
<dbReference type="STRING" id="1123037.GCA_000425305_03083"/>
<proteinExistence type="predicted"/>
<evidence type="ECO:0000259" key="1">
    <source>
        <dbReference type="Pfam" id="PF00535"/>
    </source>
</evidence>
<evidence type="ECO:0000313" key="2">
    <source>
        <dbReference type="EMBL" id="TXE15965.1"/>
    </source>
</evidence>
<dbReference type="CDD" id="cd04186">
    <property type="entry name" value="GT_2_like_c"/>
    <property type="match status" value="1"/>
</dbReference>
<dbReference type="PANTHER" id="PTHR43179">
    <property type="entry name" value="RHAMNOSYLTRANSFERASE WBBL"/>
    <property type="match status" value="1"/>
</dbReference>
<gene>
    <name evidence="2" type="ORF">ES692_14510</name>
</gene>
<dbReference type="EMBL" id="VOSB01000022">
    <property type="protein sequence ID" value="TXE15965.1"/>
    <property type="molecule type" value="Genomic_DNA"/>
</dbReference>
<dbReference type="PANTHER" id="PTHR43179:SF7">
    <property type="entry name" value="RHAMNOSYLTRANSFERASE WBBL"/>
    <property type="match status" value="1"/>
</dbReference>
<sequence length="368" mass="41772">MKLSVIILNYNVRYFLELCIKSVEAALIHIDSEIIVIDNLSKDDSCAMVKHQFPKIKLIENSENYGFSKGNNIAVKQAKGAYICILNPDTVVAEDTFVTLLKFSEEKKNLGIVGCRLIDGQGRFLPESKRQVPTPDVAIKKMLGLTSSYYAKELNENSIGPVTVFVGAFMFLRKSVYEEVKGFDEDYFMYGEDIDLSYKISQAGYDNMYYGAASIIHYKGESTLKDHVYAKRFYGAMQIFYSKHFKSNTAFDALVWLGIKLAPLFQKSLNHKIKKNKNYVLLSSEINKHLAQTLKHQLILQSSIEEYKDDTEYILDNNYLSFRSIIEIISNTPKNCSATFKILPKNSNFILGSNSSKSRGAIISFDNN</sequence>
<keyword evidence="2" id="KW-0808">Transferase</keyword>
<keyword evidence="3" id="KW-1185">Reference proteome</keyword>
<dbReference type="Pfam" id="PF00535">
    <property type="entry name" value="Glycos_transf_2"/>
    <property type="match status" value="1"/>
</dbReference>